<organism evidence="4 5">
    <name type="scientific">Ensete ventricosum</name>
    <name type="common">Abyssinian banana</name>
    <name type="synonym">Musa ensete</name>
    <dbReference type="NCBI Taxonomy" id="4639"/>
    <lineage>
        <taxon>Eukaryota</taxon>
        <taxon>Viridiplantae</taxon>
        <taxon>Streptophyta</taxon>
        <taxon>Embryophyta</taxon>
        <taxon>Tracheophyta</taxon>
        <taxon>Spermatophyta</taxon>
        <taxon>Magnoliopsida</taxon>
        <taxon>Liliopsida</taxon>
        <taxon>Zingiberales</taxon>
        <taxon>Musaceae</taxon>
        <taxon>Ensete</taxon>
    </lineage>
</organism>
<dbReference type="GO" id="GO:0008270">
    <property type="term" value="F:zinc ion binding"/>
    <property type="evidence" value="ECO:0007669"/>
    <property type="project" value="UniProtKB-KW"/>
</dbReference>
<dbReference type="SUPFAM" id="SSF57850">
    <property type="entry name" value="RING/U-box"/>
    <property type="match status" value="1"/>
</dbReference>
<dbReference type="FunFam" id="3.30.40.10:FF:000226">
    <property type="entry name" value="E3 ubiquitin ligase BIG BROTHER"/>
    <property type="match status" value="1"/>
</dbReference>
<keyword evidence="1" id="KW-0862">Zinc</keyword>
<dbReference type="GO" id="GO:0046621">
    <property type="term" value="P:negative regulation of organ growth"/>
    <property type="evidence" value="ECO:0007669"/>
    <property type="project" value="InterPro"/>
</dbReference>
<evidence type="ECO:0000256" key="1">
    <source>
        <dbReference type="PROSITE-ProRule" id="PRU00175"/>
    </source>
</evidence>
<feature type="domain" description="RING-type" evidence="3">
    <location>
        <begin position="408"/>
        <end position="448"/>
    </location>
</feature>
<keyword evidence="1" id="KW-0479">Metal-binding</keyword>
<dbReference type="Proteomes" id="UP001222027">
    <property type="component" value="Unassembled WGS sequence"/>
</dbReference>
<dbReference type="GO" id="GO:0016567">
    <property type="term" value="P:protein ubiquitination"/>
    <property type="evidence" value="ECO:0007669"/>
    <property type="project" value="InterPro"/>
</dbReference>
<dbReference type="AlphaFoldDB" id="A0AAV8PIA8"/>
<evidence type="ECO:0000313" key="5">
    <source>
        <dbReference type="Proteomes" id="UP001222027"/>
    </source>
</evidence>
<comment type="caution">
    <text evidence="4">The sequence shown here is derived from an EMBL/GenBank/DDBJ whole genome shotgun (WGS) entry which is preliminary data.</text>
</comment>
<dbReference type="GO" id="GO:0004842">
    <property type="term" value="F:ubiquitin-protein transferase activity"/>
    <property type="evidence" value="ECO:0007669"/>
    <property type="project" value="InterPro"/>
</dbReference>
<evidence type="ECO:0000256" key="2">
    <source>
        <dbReference type="SAM" id="MobiDB-lite"/>
    </source>
</evidence>
<dbReference type="PANTHER" id="PTHR46400">
    <property type="entry name" value="RING/U-BOX SUPERFAMILY PROTEIN"/>
    <property type="match status" value="1"/>
</dbReference>
<feature type="region of interest" description="Disordered" evidence="2">
    <location>
        <begin position="1"/>
        <end position="27"/>
    </location>
</feature>
<proteinExistence type="predicted"/>
<dbReference type="PANTHER" id="PTHR46400:SF5">
    <property type="entry name" value="RING-TYPE DOMAIN-CONTAINING PROTEIN"/>
    <property type="match status" value="1"/>
</dbReference>
<keyword evidence="5" id="KW-1185">Reference proteome</keyword>
<dbReference type="PROSITE" id="PS50089">
    <property type="entry name" value="ZF_RING_2"/>
    <property type="match status" value="1"/>
</dbReference>
<protein>
    <recommendedName>
        <fullName evidence="3">RING-type domain-containing protein</fullName>
    </recommendedName>
</protein>
<gene>
    <name evidence="4" type="ORF">OPV22_017921</name>
</gene>
<dbReference type="InterPro" id="IPR033276">
    <property type="entry name" value="BB"/>
</dbReference>
<dbReference type="GO" id="GO:0031624">
    <property type="term" value="F:ubiquitin conjugating enzyme binding"/>
    <property type="evidence" value="ECO:0007669"/>
    <property type="project" value="TreeGrafter"/>
</dbReference>
<sequence>MASSEMVSSSNPEPERDAEESNLNPNPVAPPVAPVVCLMRFASDSAAGGFMGSIFGYGKGLVNKRGFRGSFADAGSSAKTFAILSGVHSLVSCFLKRLRGKDDVINAGVAGCCTGVALSFPGAPHAMLQSCLTFGAFSFVMEGLNKQQPASAQCISSGQEITKSPKNLFAQSRSNKNKVLMVSSPVRLIHVRIDLFGKRRQVANLLCICFGYAEMDGNRQMEVHYINSGFPYTVTESFMDLFEGLTYAQADTALSEALHDQGNTYWSMMYTNPYKYEFSGSSTNSYYDFGHTYEINDHTQRLDEGRSAWDNPTVLNNLDLAQQARHDNEVHHASRNLGADERTQVHQNSSGSQVIWHDNIDPDNMTYEELLELGEAIGTHSRGLIASLPVKKYKCSLFSKKQTRHERCVICQMKYRRGDPQIILPCKHSYHSVCVTRWLNINKACPICFVEVPADELKQ</sequence>
<dbReference type="SMART" id="SM00184">
    <property type="entry name" value="RING"/>
    <property type="match status" value="1"/>
</dbReference>
<evidence type="ECO:0000259" key="3">
    <source>
        <dbReference type="PROSITE" id="PS50089"/>
    </source>
</evidence>
<dbReference type="Gene3D" id="3.30.40.10">
    <property type="entry name" value="Zinc/RING finger domain, C3HC4 (zinc finger)"/>
    <property type="match status" value="1"/>
</dbReference>
<evidence type="ECO:0000313" key="4">
    <source>
        <dbReference type="EMBL" id="KAJ8485436.1"/>
    </source>
</evidence>
<dbReference type="Pfam" id="PF13639">
    <property type="entry name" value="zf-RING_2"/>
    <property type="match status" value="1"/>
</dbReference>
<keyword evidence="1" id="KW-0863">Zinc-finger</keyword>
<name>A0AAV8PIA8_ENSVE</name>
<reference evidence="4 5" key="1">
    <citation type="submission" date="2022-12" db="EMBL/GenBank/DDBJ databases">
        <title>Chromosome-scale assembly of the Ensete ventricosum genome.</title>
        <authorList>
            <person name="Dussert Y."/>
            <person name="Stocks J."/>
            <person name="Wendawek A."/>
            <person name="Woldeyes F."/>
            <person name="Nichols R.A."/>
            <person name="Borrell J.S."/>
        </authorList>
    </citation>
    <scope>NUCLEOTIDE SEQUENCE [LARGE SCALE GENOMIC DNA]</scope>
    <source>
        <strain evidence="5">cv. Maze</strain>
        <tissue evidence="4">Seeds</tissue>
    </source>
</reference>
<accession>A0AAV8PIA8</accession>
<dbReference type="Pfam" id="PF02466">
    <property type="entry name" value="Tim17"/>
    <property type="match status" value="1"/>
</dbReference>
<dbReference type="InterPro" id="IPR013083">
    <property type="entry name" value="Znf_RING/FYVE/PHD"/>
</dbReference>
<feature type="compositionally biased region" description="Polar residues" evidence="2">
    <location>
        <begin position="1"/>
        <end position="12"/>
    </location>
</feature>
<dbReference type="EMBL" id="JAQQAF010000005">
    <property type="protein sequence ID" value="KAJ8485436.1"/>
    <property type="molecule type" value="Genomic_DNA"/>
</dbReference>
<dbReference type="InterPro" id="IPR001841">
    <property type="entry name" value="Znf_RING"/>
</dbReference>